<dbReference type="AlphaFoldDB" id="A0A1C3NC66"/>
<gene>
    <name evidence="2" type="ORF">GA0070620_5779</name>
</gene>
<protein>
    <submittedName>
        <fullName evidence="2">Uncharacterized protein</fullName>
    </submittedName>
</protein>
<feature type="compositionally biased region" description="Low complexity" evidence="1">
    <location>
        <begin position="34"/>
        <end position="61"/>
    </location>
</feature>
<reference evidence="3" key="1">
    <citation type="submission" date="2016-06" db="EMBL/GenBank/DDBJ databases">
        <authorList>
            <person name="Varghese N."/>
        </authorList>
    </citation>
    <scope>NUCLEOTIDE SEQUENCE [LARGE SCALE GENOMIC DNA]</scope>
    <source>
        <strain evidence="3">DSM 45344</strain>
    </source>
</reference>
<evidence type="ECO:0000313" key="2">
    <source>
        <dbReference type="EMBL" id="SBV30186.1"/>
    </source>
</evidence>
<dbReference type="Proteomes" id="UP000199393">
    <property type="component" value="Chromosome I"/>
</dbReference>
<proteinExistence type="predicted"/>
<name>A0A1C3NC66_9ACTN</name>
<dbReference type="EMBL" id="LT598496">
    <property type="protein sequence ID" value="SBV30186.1"/>
    <property type="molecule type" value="Genomic_DNA"/>
</dbReference>
<accession>A0A1C3NC66</accession>
<feature type="compositionally biased region" description="Basic residues" evidence="1">
    <location>
        <begin position="1"/>
        <end position="12"/>
    </location>
</feature>
<organism evidence="2 3">
    <name type="scientific">Micromonospora krabiensis</name>
    <dbReference type="NCBI Taxonomy" id="307121"/>
    <lineage>
        <taxon>Bacteria</taxon>
        <taxon>Bacillati</taxon>
        <taxon>Actinomycetota</taxon>
        <taxon>Actinomycetes</taxon>
        <taxon>Micromonosporales</taxon>
        <taxon>Micromonosporaceae</taxon>
        <taxon>Micromonospora</taxon>
    </lineage>
</organism>
<evidence type="ECO:0000313" key="3">
    <source>
        <dbReference type="Proteomes" id="UP000199393"/>
    </source>
</evidence>
<keyword evidence="3" id="KW-1185">Reference proteome</keyword>
<sequence>MPARRNPKKIRTPKTSPSVTELTPPDLDQLAVTPVSAPPLDAAPAARPVAPKAGPPVAHGRSAGGRGGQRSAQPRRYAFRRS</sequence>
<evidence type="ECO:0000256" key="1">
    <source>
        <dbReference type="SAM" id="MobiDB-lite"/>
    </source>
</evidence>
<dbReference type="RefSeq" id="WP_157741725.1">
    <property type="nucleotide sequence ID" value="NZ_JBHRWG010000002.1"/>
</dbReference>
<feature type="region of interest" description="Disordered" evidence="1">
    <location>
        <begin position="1"/>
        <end position="82"/>
    </location>
</feature>